<dbReference type="CDD" id="cd08616">
    <property type="entry name" value="PI-PLCXD1c"/>
    <property type="match status" value="1"/>
</dbReference>
<sequence length="317" mass="35351">MAPRNQSTADWMANLPQSLQQLPLSKIAIPGSHDTGAYNLDVNGPVASDAPSFVKYVSWLPGVKRIAANWGNTQNLDLKQQLEAGIRYFDLRVAVNPQDKNLYLVHTLYGPKVEDLLSTVDTFLNEHTGEIILLDFNHFYDMTDDNHKALLGRLLSVFGSKLCSVDYPVASMNLEQMIVQGKQVIVFYQCSCSAPEKRQVATRASILSPWPNTTDPAQCVDYLTDTFAKPPVADYLVCQGVLTPAVSTVVYNLCGSLRKLNSTLSPLLMPWLRDTRDHLNIVLTDFVGEAGFIETVLKRNLKGYNMEDARSGQRLLW</sequence>
<keyword evidence="3" id="KW-1185">Reference proteome</keyword>
<dbReference type="SMART" id="SM00148">
    <property type="entry name" value="PLCXc"/>
    <property type="match status" value="1"/>
</dbReference>
<comment type="caution">
    <text evidence="2">The sequence shown here is derived from an EMBL/GenBank/DDBJ whole genome shotgun (WGS) entry which is preliminary data.</text>
</comment>
<dbReference type="Proteomes" id="UP000762676">
    <property type="component" value="Unassembled WGS sequence"/>
</dbReference>
<proteinExistence type="predicted"/>
<dbReference type="AlphaFoldDB" id="A0AAV4F4S9"/>
<dbReference type="InterPro" id="IPR000909">
    <property type="entry name" value="PLipase_C_PInositol-sp_X_dom"/>
</dbReference>
<name>A0AAV4F4S9_9GAST</name>
<gene>
    <name evidence="2" type="ORF">ElyMa_000273200</name>
</gene>
<organism evidence="2 3">
    <name type="scientific">Elysia marginata</name>
    <dbReference type="NCBI Taxonomy" id="1093978"/>
    <lineage>
        <taxon>Eukaryota</taxon>
        <taxon>Metazoa</taxon>
        <taxon>Spiralia</taxon>
        <taxon>Lophotrochozoa</taxon>
        <taxon>Mollusca</taxon>
        <taxon>Gastropoda</taxon>
        <taxon>Heterobranchia</taxon>
        <taxon>Euthyneura</taxon>
        <taxon>Panpulmonata</taxon>
        <taxon>Sacoglossa</taxon>
        <taxon>Placobranchoidea</taxon>
        <taxon>Plakobranchidae</taxon>
        <taxon>Elysia</taxon>
    </lineage>
</organism>
<dbReference type="PROSITE" id="PS50007">
    <property type="entry name" value="PIPLC_X_DOMAIN"/>
    <property type="match status" value="1"/>
</dbReference>
<reference evidence="2 3" key="1">
    <citation type="journal article" date="2021" name="Elife">
        <title>Chloroplast acquisition without the gene transfer in kleptoplastic sea slugs, Plakobranchus ocellatus.</title>
        <authorList>
            <person name="Maeda T."/>
            <person name="Takahashi S."/>
            <person name="Yoshida T."/>
            <person name="Shimamura S."/>
            <person name="Takaki Y."/>
            <person name="Nagai Y."/>
            <person name="Toyoda A."/>
            <person name="Suzuki Y."/>
            <person name="Arimoto A."/>
            <person name="Ishii H."/>
            <person name="Satoh N."/>
            <person name="Nishiyama T."/>
            <person name="Hasebe M."/>
            <person name="Maruyama T."/>
            <person name="Minagawa J."/>
            <person name="Obokata J."/>
            <person name="Shigenobu S."/>
        </authorList>
    </citation>
    <scope>NUCLEOTIDE SEQUENCE [LARGE SCALE GENOMIC DNA]</scope>
</reference>
<dbReference type="InterPro" id="IPR051057">
    <property type="entry name" value="PI-PLC_domain"/>
</dbReference>
<dbReference type="PANTHER" id="PTHR13593:SF113">
    <property type="entry name" value="SI:DKEY-266F7.9"/>
    <property type="match status" value="1"/>
</dbReference>
<dbReference type="InterPro" id="IPR042158">
    <property type="entry name" value="PLCXD1/2/3"/>
</dbReference>
<evidence type="ECO:0000313" key="3">
    <source>
        <dbReference type="Proteomes" id="UP000762676"/>
    </source>
</evidence>
<dbReference type="PANTHER" id="PTHR13593">
    <property type="match status" value="1"/>
</dbReference>
<accession>A0AAV4F4S9</accession>
<dbReference type="GO" id="GO:0006629">
    <property type="term" value="P:lipid metabolic process"/>
    <property type="evidence" value="ECO:0007669"/>
    <property type="project" value="InterPro"/>
</dbReference>
<dbReference type="Gene3D" id="3.20.20.190">
    <property type="entry name" value="Phosphatidylinositol (PI) phosphodiesterase"/>
    <property type="match status" value="1"/>
</dbReference>
<dbReference type="GO" id="GO:0008081">
    <property type="term" value="F:phosphoric diester hydrolase activity"/>
    <property type="evidence" value="ECO:0007669"/>
    <property type="project" value="InterPro"/>
</dbReference>
<dbReference type="InterPro" id="IPR017946">
    <property type="entry name" value="PLC-like_Pdiesterase_TIM-brl"/>
</dbReference>
<feature type="domain" description="Phosphatidylinositol-specific phospholipase C X" evidence="1">
    <location>
        <begin position="18"/>
        <end position="182"/>
    </location>
</feature>
<evidence type="ECO:0000259" key="1">
    <source>
        <dbReference type="SMART" id="SM00148"/>
    </source>
</evidence>
<evidence type="ECO:0000313" key="2">
    <source>
        <dbReference type="EMBL" id="GFR68267.1"/>
    </source>
</evidence>
<protein>
    <submittedName>
        <fullName evidence="2">PI-PLC X domain-containing protein 2</fullName>
    </submittedName>
</protein>
<dbReference type="SUPFAM" id="SSF51695">
    <property type="entry name" value="PLC-like phosphodiesterases"/>
    <property type="match status" value="1"/>
</dbReference>
<dbReference type="EMBL" id="BMAT01000548">
    <property type="protein sequence ID" value="GFR68267.1"/>
    <property type="molecule type" value="Genomic_DNA"/>
</dbReference>